<dbReference type="AlphaFoldDB" id="A0A160DW67"/>
<name>A0A160DW67_9GAMM</name>
<dbReference type="EMBL" id="CP015249">
    <property type="protein sequence ID" value="ANB18103.1"/>
    <property type="molecule type" value="Genomic_DNA"/>
</dbReference>
<dbReference type="STRING" id="1300342.I596_2084"/>
<keyword evidence="2" id="KW-1185">Reference proteome</keyword>
<organism evidence="1 2">
    <name type="scientific">Dokdonella koreensis DS-123</name>
    <dbReference type="NCBI Taxonomy" id="1300342"/>
    <lineage>
        <taxon>Bacteria</taxon>
        <taxon>Pseudomonadati</taxon>
        <taxon>Pseudomonadota</taxon>
        <taxon>Gammaproteobacteria</taxon>
        <taxon>Lysobacterales</taxon>
        <taxon>Rhodanobacteraceae</taxon>
        <taxon>Dokdonella</taxon>
    </lineage>
</organism>
<dbReference type="RefSeq" id="WP_067647048.1">
    <property type="nucleotide sequence ID" value="NZ_CP015249.1"/>
</dbReference>
<dbReference type="Proteomes" id="UP000076830">
    <property type="component" value="Chromosome"/>
</dbReference>
<gene>
    <name evidence="1" type="ORF">I596_2084</name>
</gene>
<evidence type="ECO:0000313" key="1">
    <source>
        <dbReference type="EMBL" id="ANB18103.1"/>
    </source>
</evidence>
<reference evidence="1 2" key="1">
    <citation type="submission" date="2016-04" db="EMBL/GenBank/DDBJ databases">
        <title>Complete genome sequence of Dokdonella koreensis DS-123T.</title>
        <authorList>
            <person name="Kim J.F."/>
            <person name="Lee H."/>
            <person name="Kwak M.-J."/>
        </authorList>
    </citation>
    <scope>NUCLEOTIDE SEQUENCE [LARGE SCALE GENOMIC DNA]</scope>
    <source>
        <strain evidence="1 2">DS-123</strain>
    </source>
</reference>
<proteinExistence type="predicted"/>
<protein>
    <recommendedName>
        <fullName evidence="3">AsmA family protein</fullName>
    </recommendedName>
</protein>
<dbReference type="KEGG" id="dko:I596_2084"/>
<accession>A0A160DW67</accession>
<sequence>MTPPPATPAPSGARFPGRRKIRWLLAAVLLAAVAGAIGYAARPAIVTRVLVDQIRSRLGLDLVLERSVGYGLVPTLELRLAAPDLRPAGGDAPLFTAERLELALPWRSLWQRPPAIERLVVDRPRVDLDVLESWLATRPAEAATGGTPAFRLQIRDGSLKRGETLLATGIDLDLEHAGELDAWLAQWRREGGRIEAIPPLSGKAGVRAIEIDGTRIEGLRLEVQPDPDTSGPKSDH</sequence>
<evidence type="ECO:0000313" key="2">
    <source>
        <dbReference type="Proteomes" id="UP000076830"/>
    </source>
</evidence>
<evidence type="ECO:0008006" key="3">
    <source>
        <dbReference type="Google" id="ProtNLM"/>
    </source>
</evidence>